<evidence type="ECO:0000256" key="12">
    <source>
        <dbReference type="ARBA" id="ARBA00048140"/>
    </source>
</evidence>
<dbReference type="PANTHER" id="PTHR44229:SF4">
    <property type="entry name" value="15-HYDROXYPROSTAGLANDIN DEHYDROGENASE [NAD(+)]"/>
    <property type="match status" value="1"/>
</dbReference>
<reference evidence="25" key="2">
    <citation type="journal article" date="2008" name="Insect Biochem. Mol. Biol.">
        <title>The genome of a lepidopteran model insect, the silkworm Bombyx mori.</title>
        <authorList>
            <consortium name="International Silkworm Genome Consortium"/>
        </authorList>
    </citation>
    <scope>NUCLEOTIDE SEQUENCE [LARGE SCALE GENOMIC DNA]</scope>
    <source>
        <strain evidence="25">p50T</strain>
    </source>
</reference>
<dbReference type="PRINTS" id="PR00080">
    <property type="entry name" value="SDRFAMILY"/>
</dbReference>
<dbReference type="Proteomes" id="UP000005204">
    <property type="component" value="Unassembled WGS sequence"/>
</dbReference>
<name>Q1G151_BOMMO</name>
<dbReference type="EMBL" id="DQ512730">
    <property type="protein sequence ID" value="ABF59817.1"/>
    <property type="molecule type" value="mRNA"/>
</dbReference>
<evidence type="ECO:0000256" key="18">
    <source>
        <dbReference type="ARBA" id="ARBA00048739"/>
    </source>
</evidence>
<comment type="catalytic activity">
    <reaction evidence="17">
        <text>prostaglandin A1 + NAD(+) = 15-oxo-prostaglandin A1 + NADH + H(+)</text>
        <dbReference type="Rhea" id="RHEA:41263"/>
        <dbReference type="ChEBI" id="CHEBI:15378"/>
        <dbReference type="ChEBI" id="CHEBI:57398"/>
        <dbReference type="ChEBI" id="CHEBI:57540"/>
        <dbReference type="ChEBI" id="CHEBI:57945"/>
        <dbReference type="ChEBI" id="CHEBI:85072"/>
    </reaction>
    <physiologicalReaction direction="left-to-right" evidence="17">
        <dbReference type="Rhea" id="RHEA:41264"/>
    </physiologicalReaction>
</comment>
<dbReference type="GO" id="GO:0016404">
    <property type="term" value="F:15-hydroxyprostaglandin dehydrogenase (NAD+) activity"/>
    <property type="evidence" value="ECO:0007669"/>
    <property type="project" value="UniProtKB-EC"/>
</dbReference>
<dbReference type="GO" id="GO:0005737">
    <property type="term" value="C:cytoplasm"/>
    <property type="evidence" value="ECO:0007669"/>
    <property type="project" value="TreeGrafter"/>
</dbReference>
<evidence type="ECO:0000256" key="11">
    <source>
        <dbReference type="ARBA" id="ARBA00048008"/>
    </source>
</evidence>
<accession>Q1G151</accession>
<dbReference type="CTD" id="3771877"/>
<evidence type="ECO:0000313" key="23">
    <source>
        <dbReference type="EMBL" id="ABF59817.1"/>
    </source>
</evidence>
<dbReference type="SUPFAM" id="SSF51735">
    <property type="entry name" value="NAD(P)-binding Rossmann-fold domains"/>
    <property type="match status" value="1"/>
</dbReference>
<evidence type="ECO:0000256" key="21">
    <source>
        <dbReference type="ARBA" id="ARBA00049188"/>
    </source>
</evidence>
<evidence type="ECO:0000256" key="19">
    <source>
        <dbReference type="ARBA" id="ARBA00048921"/>
    </source>
</evidence>
<dbReference type="OrthoDB" id="417891at2759"/>
<organism evidence="23">
    <name type="scientific">Bombyx mori</name>
    <name type="common">Silk moth</name>
    <dbReference type="NCBI Taxonomy" id="7091"/>
    <lineage>
        <taxon>Eukaryota</taxon>
        <taxon>Metazoa</taxon>
        <taxon>Ecdysozoa</taxon>
        <taxon>Arthropoda</taxon>
        <taxon>Hexapoda</taxon>
        <taxon>Insecta</taxon>
        <taxon>Pterygota</taxon>
        <taxon>Neoptera</taxon>
        <taxon>Endopterygota</taxon>
        <taxon>Lepidoptera</taxon>
        <taxon>Glossata</taxon>
        <taxon>Ditrysia</taxon>
        <taxon>Bombycoidea</taxon>
        <taxon>Bombycidae</taxon>
        <taxon>Bombycinae</taxon>
        <taxon>Bombyx</taxon>
    </lineage>
</organism>
<evidence type="ECO:0000256" key="4">
    <source>
        <dbReference type="ARBA" id="ARBA00039060"/>
    </source>
</evidence>
<comment type="catalytic activity">
    <reaction evidence="16">
        <text>lipoxin A4 + NAD(+) = 15-oxo-(5S,6R)-dihydroxy-(7E,9E,11Z,13E)-eicosatetraenoate + NADH + H(+)</text>
        <dbReference type="Rhea" id="RHEA:41572"/>
        <dbReference type="ChEBI" id="CHEBI:15378"/>
        <dbReference type="ChEBI" id="CHEBI:57540"/>
        <dbReference type="ChEBI" id="CHEBI:57945"/>
        <dbReference type="ChEBI" id="CHEBI:67026"/>
        <dbReference type="ChEBI" id="CHEBI:78311"/>
    </reaction>
    <physiologicalReaction direction="left-to-right" evidence="16">
        <dbReference type="Rhea" id="RHEA:41573"/>
    </physiologicalReaction>
</comment>
<comment type="catalytic activity">
    <reaction evidence="20">
        <text>(15S)-hydroxy-(5Z,8Z,11Z,13E)-eicosatetraenoate + NAD(+) = 15-oxo-(5Z,8Z,11Z,13E)-eicosatetraenoate + NADH + H(+)</text>
        <dbReference type="Rhea" id="RHEA:23260"/>
        <dbReference type="ChEBI" id="CHEBI:15378"/>
        <dbReference type="ChEBI" id="CHEBI:57409"/>
        <dbReference type="ChEBI" id="CHEBI:57410"/>
        <dbReference type="ChEBI" id="CHEBI:57540"/>
        <dbReference type="ChEBI" id="CHEBI:57945"/>
        <dbReference type="EC" id="1.1.1.232"/>
    </reaction>
    <physiologicalReaction direction="left-to-right" evidence="20">
        <dbReference type="Rhea" id="RHEA:23261"/>
    </physiologicalReaction>
</comment>
<dbReference type="Pfam" id="PF00106">
    <property type="entry name" value="adh_short"/>
    <property type="match status" value="1"/>
</dbReference>
<evidence type="ECO:0000256" key="1">
    <source>
        <dbReference type="ARBA" id="ARBA00006484"/>
    </source>
</evidence>
<comment type="catalytic activity">
    <reaction evidence="14">
        <text>resolvin D1 + NAD(+) = 17-oxoresolvin D1 + NADH + H(+)</text>
        <dbReference type="Rhea" id="RHEA:50128"/>
        <dbReference type="ChEBI" id="CHEBI:15378"/>
        <dbReference type="ChEBI" id="CHEBI:57540"/>
        <dbReference type="ChEBI" id="CHEBI:57945"/>
        <dbReference type="ChEBI" id="CHEBI:132079"/>
        <dbReference type="ChEBI" id="CHEBI:132081"/>
    </reaction>
    <physiologicalReaction direction="left-to-right" evidence="14">
        <dbReference type="Rhea" id="RHEA:50129"/>
    </physiologicalReaction>
</comment>
<comment type="catalytic activity">
    <reaction evidence="10">
        <text>resolvin D1 + NAD(+) = 8-oxoresolvin D1 + NADH + H(+)</text>
        <dbReference type="Rhea" id="RHEA:50124"/>
        <dbReference type="ChEBI" id="CHEBI:15378"/>
        <dbReference type="ChEBI" id="CHEBI:57540"/>
        <dbReference type="ChEBI" id="CHEBI:57945"/>
        <dbReference type="ChEBI" id="CHEBI:132079"/>
        <dbReference type="ChEBI" id="CHEBI:132080"/>
    </reaction>
    <physiologicalReaction direction="left-to-right" evidence="10">
        <dbReference type="Rhea" id="RHEA:50125"/>
    </physiologicalReaction>
</comment>
<evidence type="ECO:0000256" key="14">
    <source>
        <dbReference type="ARBA" id="ARBA00048170"/>
    </source>
</evidence>
<dbReference type="HOGENOM" id="CLU_010194_2_16_1"/>
<keyword evidence="2" id="KW-0560">Oxidoreductase</keyword>
<comment type="function">
    <text evidence="8">Catalyzes the NAD-dependent dehydrogenation (oxidation) of a broad array of hydroxylated polyunsaturated fatty acids (mainly eicosanoids and docosanoids, including prostaglandins, lipoxins and resolvins), yielding their corresponding keto (oxo) metabolites. Decreases the levels of the pro-proliferative prostaglandins such as prostaglandin E2 (whose activity is increased in cancer because of an increase in the expression of cyclooxygenase 2) and generates oxo-fatty acid products that can profoundly influence cell function by abrogating pro-inflammatory cytokine expression. Converts resolvins E1, D1 and D2 to their oxo products, which represents a mode of resolvin inactivation. Resolvin E1 plays important roles during the resolution phase of acute inflammation, while resolvins D1 and D2 have a unique role in obesity-induced adipose inflammation.</text>
</comment>
<dbReference type="PRINTS" id="PR01167">
    <property type="entry name" value="INSADHFAMILY"/>
</dbReference>
<dbReference type="RefSeq" id="NP_001037610.1">
    <property type="nucleotide sequence ID" value="NM_001044145.1"/>
</dbReference>
<evidence type="ECO:0000256" key="5">
    <source>
        <dbReference type="ARBA" id="ARBA00040276"/>
    </source>
</evidence>
<comment type="similarity">
    <text evidence="1 22">Belongs to the short-chain dehydrogenases/reductases (SDR) family.</text>
</comment>
<comment type="catalytic activity">
    <reaction evidence="21">
        <text>resolvin E1 + NAD(+) = 18-oxo-resolvin E1 + NADH + H(+)</text>
        <dbReference type="Rhea" id="RHEA:49244"/>
        <dbReference type="ChEBI" id="CHEBI:15378"/>
        <dbReference type="ChEBI" id="CHEBI:57540"/>
        <dbReference type="ChEBI" id="CHEBI:57945"/>
        <dbReference type="ChEBI" id="CHEBI:91000"/>
        <dbReference type="ChEBI" id="CHEBI:91001"/>
    </reaction>
    <physiologicalReaction direction="left-to-right" evidence="21">
        <dbReference type="Rhea" id="RHEA:49245"/>
    </physiologicalReaction>
</comment>
<comment type="catalytic activity">
    <reaction evidence="18">
        <text>prostaglandin E2 + NAD(+) = 15-oxoprostaglandin E2 + NADH + H(+)</text>
        <dbReference type="Rhea" id="RHEA:11876"/>
        <dbReference type="ChEBI" id="CHEBI:15378"/>
        <dbReference type="ChEBI" id="CHEBI:57400"/>
        <dbReference type="ChEBI" id="CHEBI:57540"/>
        <dbReference type="ChEBI" id="CHEBI:57945"/>
        <dbReference type="ChEBI" id="CHEBI:606564"/>
        <dbReference type="EC" id="1.1.1.141"/>
    </reaction>
    <physiologicalReaction direction="left-to-right" evidence="18">
        <dbReference type="Rhea" id="RHEA:11877"/>
    </physiologicalReaction>
</comment>
<dbReference type="EnsemblMetazoa" id="NM_001044145.1">
    <property type="protein sequence ID" value="NP_001037610.1"/>
    <property type="gene ID" value="GeneID_733056"/>
</dbReference>
<dbReference type="GO" id="GO:0047034">
    <property type="term" value="F:15-hydroxyicosatetraenoate dehydrogenase activity"/>
    <property type="evidence" value="ECO:0007669"/>
    <property type="project" value="UniProtKB-EC"/>
</dbReference>
<dbReference type="BRENDA" id="1.1.1.1">
    <property type="organism ID" value="890"/>
</dbReference>
<protein>
    <recommendedName>
        <fullName evidence="5">15-hydroxyprostaglandin dehydrogenase [NAD(+)]</fullName>
        <ecNumber evidence="3">1.1.1.141</ecNumber>
        <ecNumber evidence="4">1.1.1.232</ecNumber>
    </recommendedName>
    <alternativeName>
        <fullName evidence="7">Eicosanoid/docosanoid dehydrogenase [NAD(+)]</fullName>
    </alternativeName>
    <alternativeName>
        <fullName evidence="6">Prostaglandin dehydrogenase 1</fullName>
    </alternativeName>
</protein>
<dbReference type="EC" id="1.1.1.232" evidence="4"/>
<dbReference type="EC" id="1.1.1.141" evidence="3"/>
<proteinExistence type="evidence at transcript level"/>
<reference evidence="24" key="3">
    <citation type="submission" date="2022-06" db="UniProtKB">
        <authorList>
            <consortium name="EnsemblMetazoa"/>
        </authorList>
    </citation>
    <scope>IDENTIFICATION</scope>
    <source>
        <strain evidence="24">p50T (Dazao)</strain>
    </source>
</reference>
<gene>
    <name evidence="23" type="primary">ADH</name>
    <name evidence="24" type="synonym">733056</name>
</gene>
<comment type="catalytic activity">
    <reaction evidence="9">
        <text>prostaglandin E1 + NAD(+) = 15-oxoprostaglandin E1 + NADH + H(+)</text>
        <dbReference type="Rhea" id="RHEA:16477"/>
        <dbReference type="ChEBI" id="CHEBI:15378"/>
        <dbReference type="ChEBI" id="CHEBI:57397"/>
        <dbReference type="ChEBI" id="CHEBI:57401"/>
        <dbReference type="ChEBI" id="CHEBI:57540"/>
        <dbReference type="ChEBI" id="CHEBI:57945"/>
    </reaction>
    <physiologicalReaction direction="left-to-right" evidence="9">
        <dbReference type="Rhea" id="RHEA:16478"/>
    </physiologicalReaction>
</comment>
<evidence type="ECO:0000256" key="20">
    <source>
        <dbReference type="ARBA" id="ARBA00049151"/>
    </source>
</evidence>
<evidence type="ECO:0000256" key="3">
    <source>
        <dbReference type="ARBA" id="ARBA00038968"/>
    </source>
</evidence>
<evidence type="ECO:0000256" key="10">
    <source>
        <dbReference type="ARBA" id="ARBA00047672"/>
    </source>
</evidence>
<comment type="catalytic activity">
    <reaction evidence="15">
        <text>resolvin D2 + NAD(+) = 7-oxoresolvin D2 + NADH + H(+)</text>
        <dbReference type="Rhea" id="RHEA:53584"/>
        <dbReference type="ChEBI" id="CHEBI:15378"/>
        <dbReference type="ChEBI" id="CHEBI:57540"/>
        <dbReference type="ChEBI" id="CHEBI:57945"/>
        <dbReference type="ChEBI" id="CHEBI:133367"/>
        <dbReference type="ChEBI" id="CHEBI:137497"/>
    </reaction>
    <physiologicalReaction direction="left-to-right" evidence="15">
        <dbReference type="Rhea" id="RHEA:53585"/>
    </physiologicalReaction>
</comment>
<comment type="catalytic activity">
    <reaction evidence="13">
        <text>(11R)-hydroxy-(5Z,8Z,12E,14Z)-eicosatetraenoate + NAD(+) = 11-oxo-(5Z,8Z,12E,14Z)-eicosatetraenoate + NADH + H(+)</text>
        <dbReference type="Rhea" id="RHEA:48640"/>
        <dbReference type="ChEBI" id="CHEBI:15378"/>
        <dbReference type="ChEBI" id="CHEBI:57540"/>
        <dbReference type="ChEBI" id="CHEBI:57945"/>
        <dbReference type="ChEBI" id="CHEBI:78836"/>
        <dbReference type="ChEBI" id="CHEBI:90697"/>
    </reaction>
    <physiologicalReaction direction="left-to-right" evidence="13">
        <dbReference type="Rhea" id="RHEA:48641"/>
    </physiologicalReaction>
</comment>
<dbReference type="AlphaFoldDB" id="Q1G151"/>
<evidence type="ECO:0000256" key="6">
    <source>
        <dbReference type="ARBA" id="ARBA00041812"/>
    </source>
</evidence>
<evidence type="ECO:0000256" key="15">
    <source>
        <dbReference type="ARBA" id="ARBA00048393"/>
    </source>
</evidence>
<dbReference type="GeneID" id="733056"/>
<evidence type="ECO:0000256" key="22">
    <source>
        <dbReference type="RuleBase" id="RU000363"/>
    </source>
</evidence>
<comment type="catalytic activity">
    <reaction evidence="11">
        <text>14-hydroxy-(4Z,7Z,10Z,12E,16Z,19Z)-docosahexaenoate + NAD(+) = 14-oxo-(4Z,7Z,10Z,12E,16Z,19Z)-docosahexaenoate + NADH + H(+)</text>
        <dbReference type="Rhea" id="RHEA:48952"/>
        <dbReference type="ChEBI" id="CHEBI:15378"/>
        <dbReference type="ChEBI" id="CHEBI:57540"/>
        <dbReference type="ChEBI" id="CHEBI:57945"/>
        <dbReference type="ChEBI" id="CHEBI:90866"/>
        <dbReference type="ChEBI" id="CHEBI:90867"/>
    </reaction>
    <physiologicalReaction direction="left-to-right" evidence="11">
        <dbReference type="Rhea" id="RHEA:48953"/>
    </physiologicalReaction>
</comment>
<reference evidence="23" key="1">
    <citation type="submission" date="2006-04" db="EMBL/GenBank/DDBJ databases">
        <authorList>
            <person name="Chen K.-P."/>
            <person name="Liu A.-H."/>
            <person name="Yao Q."/>
        </authorList>
    </citation>
    <scope>NUCLEOTIDE SEQUENCE</scope>
</reference>
<evidence type="ECO:0000256" key="9">
    <source>
        <dbReference type="ARBA" id="ARBA00047325"/>
    </source>
</evidence>
<comment type="catalytic activity">
    <reaction evidence="12">
        <text>15-oxo-(5S,6R)-dihydroxy-(7E,9E,11Z)-eicosatrienoate + NADH + H(+) = (5S,6R,15S)-trihydroxy-(7E,9E,11Z)-eicosatrienoate + NAD(+)</text>
        <dbReference type="Rhea" id="RHEA:41596"/>
        <dbReference type="ChEBI" id="CHEBI:15378"/>
        <dbReference type="ChEBI" id="CHEBI:57540"/>
        <dbReference type="ChEBI" id="CHEBI:57945"/>
        <dbReference type="ChEBI" id="CHEBI:78325"/>
        <dbReference type="ChEBI" id="CHEBI:78329"/>
    </reaction>
    <physiologicalReaction direction="left-to-right" evidence="12">
        <dbReference type="Rhea" id="RHEA:41597"/>
    </physiologicalReaction>
</comment>
<dbReference type="InterPro" id="IPR036291">
    <property type="entry name" value="NAD(P)-bd_dom_sf"/>
</dbReference>
<dbReference type="KEGG" id="bmor:733056"/>
<dbReference type="Gene3D" id="3.40.50.720">
    <property type="entry name" value="NAD(P)-binding Rossmann-like Domain"/>
    <property type="match status" value="1"/>
</dbReference>
<dbReference type="PANTHER" id="PTHR44229">
    <property type="entry name" value="15-HYDROXYPROSTAGLANDIN DEHYDROGENASE [NAD(+)]"/>
    <property type="match status" value="1"/>
</dbReference>
<evidence type="ECO:0000313" key="25">
    <source>
        <dbReference type="Proteomes" id="UP000005204"/>
    </source>
</evidence>
<evidence type="ECO:0000256" key="2">
    <source>
        <dbReference type="ARBA" id="ARBA00023002"/>
    </source>
</evidence>
<comment type="catalytic activity">
    <reaction evidence="19">
        <text>resolvin D2 + NAD(+) = 16-oxoresolvin D2 + NADH + H(+)</text>
        <dbReference type="Rhea" id="RHEA:53588"/>
        <dbReference type="ChEBI" id="CHEBI:15378"/>
        <dbReference type="ChEBI" id="CHEBI:57540"/>
        <dbReference type="ChEBI" id="CHEBI:57945"/>
        <dbReference type="ChEBI" id="CHEBI:133367"/>
        <dbReference type="ChEBI" id="CHEBI:137498"/>
    </reaction>
    <physiologicalReaction direction="left-to-right" evidence="19">
        <dbReference type="Rhea" id="RHEA:53589"/>
    </physiologicalReaction>
</comment>
<evidence type="ECO:0000256" key="16">
    <source>
        <dbReference type="ARBA" id="ARBA00048535"/>
    </source>
</evidence>
<evidence type="ECO:0000313" key="24">
    <source>
        <dbReference type="EnsemblMetazoa" id="NP_001037610.1"/>
    </source>
</evidence>
<evidence type="ECO:0000256" key="17">
    <source>
        <dbReference type="ARBA" id="ARBA00048611"/>
    </source>
</evidence>
<sequence length="274" mass="29660">MAPDFVKRFVDVDDKVFLVTGGAAGVGAGLVKALLFENARHVAFLDVADREGAALEAQLIIKFGALRVKFIKCDVGDERQLASAYKQVLDKYKRLDGVINSAAVLSVDDNSFNRMIDINFTGTVNSTLKALDIMGADKGGSGGVIVNISSLLALNLTSHLPVYAATKAAVLQFSIRMGTQEQFTRTKVRVLSVCLGPTDTAILYKNNLTKFDTEYAPCLSSRAPVRQRVESAVKGILEVINKASTGDTWIVESDKPAYDFTQNISEAFQILSKT</sequence>
<keyword evidence="25" id="KW-1185">Reference proteome</keyword>
<evidence type="ECO:0000256" key="8">
    <source>
        <dbReference type="ARBA" id="ARBA00045705"/>
    </source>
</evidence>
<dbReference type="InterPro" id="IPR002347">
    <property type="entry name" value="SDR_fam"/>
</dbReference>
<evidence type="ECO:0000256" key="13">
    <source>
        <dbReference type="ARBA" id="ARBA00048144"/>
    </source>
</evidence>
<evidence type="ECO:0000256" key="7">
    <source>
        <dbReference type="ARBA" id="ARBA00042026"/>
    </source>
</evidence>